<evidence type="ECO:0000313" key="3">
    <source>
        <dbReference type="EMBL" id="NJC35200.1"/>
    </source>
</evidence>
<dbReference type="Pfam" id="PF07589">
    <property type="entry name" value="PEP-CTERM"/>
    <property type="match status" value="1"/>
</dbReference>
<dbReference type="RefSeq" id="WP_245196971.1">
    <property type="nucleotide sequence ID" value="NZ_JAATJE010000002.1"/>
</dbReference>
<name>A0ABX0XPH0_9SPHN</name>
<organism evidence="3 4">
    <name type="scientific">Sphingomonas jejuensis</name>
    <dbReference type="NCBI Taxonomy" id="904715"/>
    <lineage>
        <taxon>Bacteria</taxon>
        <taxon>Pseudomonadati</taxon>
        <taxon>Pseudomonadota</taxon>
        <taxon>Alphaproteobacteria</taxon>
        <taxon>Sphingomonadales</taxon>
        <taxon>Sphingomonadaceae</taxon>
        <taxon>Sphingomonas</taxon>
    </lineage>
</organism>
<evidence type="ECO:0000313" key="4">
    <source>
        <dbReference type="Proteomes" id="UP000734218"/>
    </source>
</evidence>
<dbReference type="InterPro" id="IPR013424">
    <property type="entry name" value="Ice-binding_C"/>
</dbReference>
<protein>
    <recommendedName>
        <fullName evidence="2">Ice-binding protein C-terminal domain-containing protein</fullName>
    </recommendedName>
</protein>
<dbReference type="EMBL" id="JAATJE010000002">
    <property type="protein sequence ID" value="NJC35200.1"/>
    <property type="molecule type" value="Genomic_DNA"/>
</dbReference>
<evidence type="ECO:0000256" key="1">
    <source>
        <dbReference type="SAM" id="SignalP"/>
    </source>
</evidence>
<feature type="chain" id="PRO_5046717936" description="Ice-binding protein C-terminal domain-containing protein" evidence="1">
    <location>
        <begin position="24"/>
        <end position="244"/>
    </location>
</feature>
<keyword evidence="4" id="KW-1185">Reference proteome</keyword>
<feature type="signal peptide" evidence="1">
    <location>
        <begin position="1"/>
        <end position="23"/>
    </location>
</feature>
<keyword evidence="1" id="KW-0732">Signal</keyword>
<dbReference type="NCBIfam" id="TIGR02595">
    <property type="entry name" value="PEP_CTERM"/>
    <property type="match status" value="1"/>
</dbReference>
<accession>A0ABX0XPH0</accession>
<gene>
    <name evidence="3" type="ORF">GGR88_002714</name>
</gene>
<reference evidence="3 4" key="1">
    <citation type="submission" date="2020-03" db="EMBL/GenBank/DDBJ databases">
        <title>Genomic Encyclopedia of Type Strains, Phase IV (KMG-IV): sequencing the most valuable type-strain genomes for metagenomic binning, comparative biology and taxonomic classification.</title>
        <authorList>
            <person name="Goeker M."/>
        </authorList>
    </citation>
    <scope>NUCLEOTIDE SEQUENCE [LARGE SCALE GENOMIC DNA]</scope>
    <source>
        <strain evidence="3 4">DSM 27651</strain>
    </source>
</reference>
<sequence length="244" mass="25200">MMTKMILAAAAAATLLTAAPASAAQFVFNFGTGGTAATTSGNSYGNSQTFTLVSGGETLQLRVSAFSVVNNQIVQAFVGRYDNGLGVINPNDGGSNYHAVDNIGSTDFLVFQLSKVASVTSATTVAYADDSDFLARLGSTQQAWNQALTSTNINFTSDKQVTGNGGTLTRSLFATSSTGNLLLVQAGGTDNLADAFKLRSLTFVTPAAAPVPEPATWAMMIAGFGLVGTGLRRRRSKNAPHVLA</sequence>
<comment type="caution">
    <text evidence="3">The sequence shown here is derived from an EMBL/GenBank/DDBJ whole genome shotgun (WGS) entry which is preliminary data.</text>
</comment>
<proteinExistence type="predicted"/>
<evidence type="ECO:0000259" key="2">
    <source>
        <dbReference type="Pfam" id="PF07589"/>
    </source>
</evidence>
<feature type="domain" description="Ice-binding protein C-terminal" evidence="2">
    <location>
        <begin position="210"/>
        <end position="234"/>
    </location>
</feature>
<dbReference type="NCBIfam" id="NF035944">
    <property type="entry name" value="PEPxxWA-CTERM"/>
    <property type="match status" value="1"/>
</dbReference>
<dbReference type="Proteomes" id="UP000734218">
    <property type="component" value="Unassembled WGS sequence"/>
</dbReference>